<proteinExistence type="predicted"/>
<accession>A0ABQ9WZI5</accession>
<protein>
    <submittedName>
        <fullName evidence="2">Uncharacterized protein</fullName>
    </submittedName>
</protein>
<evidence type="ECO:0000313" key="3">
    <source>
        <dbReference type="Proteomes" id="UP001281761"/>
    </source>
</evidence>
<keyword evidence="3" id="KW-1185">Reference proteome</keyword>
<organism evidence="2 3">
    <name type="scientific">Blattamonas nauphoetae</name>
    <dbReference type="NCBI Taxonomy" id="2049346"/>
    <lineage>
        <taxon>Eukaryota</taxon>
        <taxon>Metamonada</taxon>
        <taxon>Preaxostyla</taxon>
        <taxon>Oxymonadida</taxon>
        <taxon>Blattamonas</taxon>
    </lineage>
</organism>
<dbReference type="EMBL" id="JARBJD010000281">
    <property type="protein sequence ID" value="KAK2944880.1"/>
    <property type="molecule type" value="Genomic_DNA"/>
</dbReference>
<keyword evidence="1" id="KW-0732">Signal</keyword>
<comment type="caution">
    <text evidence="2">The sequence shown here is derived from an EMBL/GenBank/DDBJ whole genome shotgun (WGS) entry which is preliminary data.</text>
</comment>
<sequence length="150" mass="15487">MGHGRGASEMCWIMIACDTIATSAALSSSNVRSHPGISLSHLMGYNMSLPHDIPSSIQLTPASVSSTFNIQTSLDLPSPTIACSLIPTIACSLIPTIACSLIPTIACSLIPTIACSLIPTIACSLIPTIACSLIPTIACSLLSTFCPIRT</sequence>
<feature type="chain" id="PRO_5047441733" evidence="1">
    <location>
        <begin position="26"/>
        <end position="150"/>
    </location>
</feature>
<evidence type="ECO:0000313" key="2">
    <source>
        <dbReference type="EMBL" id="KAK2944880.1"/>
    </source>
</evidence>
<feature type="signal peptide" evidence="1">
    <location>
        <begin position="1"/>
        <end position="25"/>
    </location>
</feature>
<name>A0ABQ9WZI5_9EUKA</name>
<evidence type="ECO:0000256" key="1">
    <source>
        <dbReference type="SAM" id="SignalP"/>
    </source>
</evidence>
<gene>
    <name evidence="2" type="ORF">BLNAU_20223</name>
</gene>
<reference evidence="2 3" key="1">
    <citation type="journal article" date="2022" name="bioRxiv">
        <title>Genomics of Preaxostyla Flagellates Illuminates Evolutionary Transitions and the Path Towards Mitochondrial Loss.</title>
        <authorList>
            <person name="Novak L.V.F."/>
            <person name="Treitli S.C."/>
            <person name="Pyrih J."/>
            <person name="Halakuc P."/>
            <person name="Pipaliya S.V."/>
            <person name="Vacek V."/>
            <person name="Brzon O."/>
            <person name="Soukal P."/>
            <person name="Eme L."/>
            <person name="Dacks J.B."/>
            <person name="Karnkowska A."/>
            <person name="Elias M."/>
            <person name="Hampl V."/>
        </authorList>
    </citation>
    <scope>NUCLEOTIDE SEQUENCE [LARGE SCALE GENOMIC DNA]</scope>
    <source>
        <strain evidence="2">NAU3</strain>
        <tissue evidence="2">Gut</tissue>
    </source>
</reference>
<dbReference type="Proteomes" id="UP001281761">
    <property type="component" value="Unassembled WGS sequence"/>
</dbReference>